<dbReference type="Gene3D" id="3.30.70.20">
    <property type="match status" value="1"/>
</dbReference>
<dbReference type="Proteomes" id="UP000715441">
    <property type="component" value="Unassembled WGS sequence"/>
</dbReference>
<keyword evidence="13" id="KW-1185">Reference proteome</keyword>
<dbReference type="SUPFAM" id="SSF51971">
    <property type="entry name" value="Nucleotide-binding domain"/>
    <property type="match status" value="1"/>
</dbReference>
<evidence type="ECO:0000256" key="9">
    <source>
        <dbReference type="ARBA" id="ARBA00023014"/>
    </source>
</evidence>
<evidence type="ECO:0000313" key="12">
    <source>
        <dbReference type="EMBL" id="NKQ51469.1"/>
    </source>
</evidence>
<dbReference type="InterPro" id="IPR055275">
    <property type="entry name" value="Ferredox_Rdtase"/>
</dbReference>
<dbReference type="InterPro" id="IPR023753">
    <property type="entry name" value="FAD/NAD-binding_dom"/>
</dbReference>
<dbReference type="CDD" id="cd04410">
    <property type="entry name" value="DMSOR_beta-like"/>
    <property type="match status" value="1"/>
</dbReference>
<reference evidence="12 13" key="1">
    <citation type="submission" date="2020-04" db="EMBL/GenBank/DDBJ databases">
        <title>Novel species.</title>
        <authorList>
            <person name="Teo W.F.A."/>
            <person name="Lipun K."/>
            <person name="Srisuk N."/>
            <person name="Duangmal K."/>
        </authorList>
    </citation>
    <scope>NUCLEOTIDE SEQUENCE [LARGE SCALE GENOMIC DNA]</scope>
    <source>
        <strain evidence="12 13">K13G38</strain>
    </source>
</reference>
<keyword evidence="4" id="KW-0479">Metal-binding</keyword>
<evidence type="ECO:0000256" key="10">
    <source>
        <dbReference type="ARBA" id="ARBA00047776"/>
    </source>
</evidence>
<keyword evidence="6" id="KW-0521">NADP</keyword>
<feature type="domain" description="4Fe-4S ferredoxin-type" evidence="11">
    <location>
        <begin position="37"/>
        <end position="66"/>
    </location>
</feature>
<dbReference type="PANTHER" id="PTHR48467:SF1">
    <property type="entry name" value="GLUTAMATE SYNTHASE 1 [NADH], CHLOROPLASTIC-LIKE"/>
    <property type="match status" value="1"/>
</dbReference>
<evidence type="ECO:0000256" key="7">
    <source>
        <dbReference type="ARBA" id="ARBA00023002"/>
    </source>
</evidence>
<keyword evidence="3" id="KW-0285">Flavoprotein</keyword>
<organism evidence="12 13">
    <name type="scientific">Amycolatopsis acididurans</name>
    <dbReference type="NCBI Taxonomy" id="2724524"/>
    <lineage>
        <taxon>Bacteria</taxon>
        <taxon>Bacillati</taxon>
        <taxon>Actinomycetota</taxon>
        <taxon>Actinomycetes</taxon>
        <taxon>Pseudonocardiales</taxon>
        <taxon>Pseudonocardiaceae</taxon>
        <taxon>Amycolatopsis</taxon>
    </lineage>
</organism>
<keyword evidence="5" id="KW-0274">FAD</keyword>
<proteinExistence type="predicted"/>
<dbReference type="SUPFAM" id="SSF54862">
    <property type="entry name" value="4Fe-4S ferredoxins"/>
    <property type="match status" value="1"/>
</dbReference>
<dbReference type="InterPro" id="IPR017900">
    <property type="entry name" value="4Fe4S_Fe_S_CS"/>
</dbReference>
<keyword evidence="8" id="KW-0408">Iron</keyword>
<dbReference type="Gene3D" id="3.40.50.720">
    <property type="entry name" value="NAD(P)-binding Rossmann-like Domain"/>
    <property type="match status" value="1"/>
</dbReference>
<sequence length="501" mass="52972">MAFAITQTCCNDASCVSVCPVNCIHPTPDEPDFGTTEMLYVDPRTCIDCGACADACPVDAIFPVESLTGPLREYADLNAGYYAGRDPLAEAADPAPNFHAWGPPVFTRVIPGDFPAPEVAVVGTGPAGMYAVQDLLLHTSATVTLIDRLPVAGGLVRYGVAPDHPSTKKIGETFARFHNHPRLRLRLGVEVGRDVTVDELAAQHDAVIYAVGASSARRLGIAGEDLPGSLAATDVVAWYNGHPDVDPRSVDLSAERVVVVGNGNVALDVARILTTDPASLEGTSISPEALALLKSSKVREVVLLGRRGPDAAACTRPELLALARHEDIDLVVDTHDPRVAETIDAAAPADKAGLLKDVVHETVDWSAPPAHQRRRIVLRFHSAPQEILGDGQVRALRVSGSGGDVEIPAGQVIRAVGYRGKPVPGLPFDDDRGVVPNSAGRVEGRPGAYVVGWIKRGPSGGIGANKTCAEETVGALIDDIVEGRISVRGKPRRATRSLRRR</sequence>
<evidence type="ECO:0000256" key="5">
    <source>
        <dbReference type="ARBA" id="ARBA00022827"/>
    </source>
</evidence>
<evidence type="ECO:0000256" key="6">
    <source>
        <dbReference type="ARBA" id="ARBA00022857"/>
    </source>
</evidence>
<dbReference type="PANTHER" id="PTHR48467">
    <property type="entry name" value="GLUTAMATE SYNTHASE 1 [NADH], CHLOROPLASTIC-LIKE"/>
    <property type="match status" value="1"/>
</dbReference>
<keyword evidence="9" id="KW-0411">Iron-sulfur</keyword>
<evidence type="ECO:0000256" key="8">
    <source>
        <dbReference type="ARBA" id="ARBA00023004"/>
    </source>
</evidence>
<comment type="caution">
    <text evidence="12">The sequence shown here is derived from an EMBL/GenBank/DDBJ whole genome shotgun (WGS) entry which is preliminary data.</text>
</comment>
<dbReference type="PROSITE" id="PS51379">
    <property type="entry name" value="4FE4S_FER_2"/>
    <property type="match status" value="1"/>
</dbReference>
<evidence type="ECO:0000259" key="11">
    <source>
        <dbReference type="PROSITE" id="PS51379"/>
    </source>
</evidence>
<dbReference type="PROSITE" id="PS00198">
    <property type="entry name" value="4FE4S_FER_1"/>
    <property type="match status" value="1"/>
</dbReference>
<evidence type="ECO:0000256" key="1">
    <source>
        <dbReference type="ARBA" id="ARBA00001974"/>
    </source>
</evidence>
<dbReference type="Gene3D" id="3.50.50.60">
    <property type="entry name" value="FAD/NAD(P)-binding domain"/>
    <property type="match status" value="1"/>
</dbReference>
<dbReference type="Pfam" id="PF07992">
    <property type="entry name" value="Pyr_redox_2"/>
    <property type="match status" value="1"/>
</dbReference>
<evidence type="ECO:0000256" key="2">
    <source>
        <dbReference type="ARBA" id="ARBA00013223"/>
    </source>
</evidence>
<dbReference type="RefSeq" id="WP_168510394.1">
    <property type="nucleotide sequence ID" value="NZ_JAAXLS010000001.1"/>
</dbReference>
<dbReference type="InterPro" id="IPR017896">
    <property type="entry name" value="4Fe4S_Fe-S-bd"/>
</dbReference>
<comment type="catalytic activity">
    <reaction evidence="10">
        <text>2 reduced [2Fe-2S]-[ferredoxin] + NADP(+) + H(+) = 2 oxidized [2Fe-2S]-[ferredoxin] + NADPH</text>
        <dbReference type="Rhea" id="RHEA:20125"/>
        <dbReference type="Rhea" id="RHEA-COMP:10000"/>
        <dbReference type="Rhea" id="RHEA-COMP:10001"/>
        <dbReference type="ChEBI" id="CHEBI:15378"/>
        <dbReference type="ChEBI" id="CHEBI:33737"/>
        <dbReference type="ChEBI" id="CHEBI:33738"/>
        <dbReference type="ChEBI" id="CHEBI:57783"/>
        <dbReference type="ChEBI" id="CHEBI:58349"/>
        <dbReference type="EC" id="1.18.1.2"/>
    </reaction>
</comment>
<keyword evidence="7" id="KW-0560">Oxidoreductase</keyword>
<comment type="cofactor">
    <cofactor evidence="1">
        <name>FAD</name>
        <dbReference type="ChEBI" id="CHEBI:57692"/>
    </cofactor>
</comment>
<dbReference type="PRINTS" id="PR00419">
    <property type="entry name" value="ADXRDTASE"/>
</dbReference>
<protein>
    <recommendedName>
        <fullName evidence="2">ferredoxin--NADP(+) reductase</fullName>
        <ecNumber evidence="2">1.18.1.2</ecNumber>
    </recommendedName>
</protein>
<dbReference type="EMBL" id="JAAXLS010000001">
    <property type="protein sequence ID" value="NKQ51469.1"/>
    <property type="molecule type" value="Genomic_DNA"/>
</dbReference>
<evidence type="ECO:0000256" key="3">
    <source>
        <dbReference type="ARBA" id="ARBA00022630"/>
    </source>
</evidence>
<name>A0ABX1IVG1_9PSEU</name>
<dbReference type="Pfam" id="PF00037">
    <property type="entry name" value="Fer4"/>
    <property type="match status" value="1"/>
</dbReference>
<dbReference type="InterPro" id="IPR036188">
    <property type="entry name" value="FAD/NAD-bd_sf"/>
</dbReference>
<accession>A0ABX1IVG1</accession>
<evidence type="ECO:0000256" key="4">
    <source>
        <dbReference type="ARBA" id="ARBA00022723"/>
    </source>
</evidence>
<dbReference type="EC" id="1.18.1.2" evidence="2"/>
<evidence type="ECO:0000313" key="13">
    <source>
        <dbReference type="Proteomes" id="UP000715441"/>
    </source>
</evidence>
<gene>
    <name evidence="12" type="ORF">HFP15_01075</name>
</gene>